<name>A0A1F6D132_9BACT</name>
<evidence type="ECO:0000256" key="2">
    <source>
        <dbReference type="SAM" id="Phobius"/>
    </source>
</evidence>
<feature type="transmembrane region" description="Helical" evidence="2">
    <location>
        <begin position="25"/>
        <end position="46"/>
    </location>
</feature>
<evidence type="ECO:0000256" key="1">
    <source>
        <dbReference type="SAM" id="MobiDB-lite"/>
    </source>
</evidence>
<organism evidence="3 4">
    <name type="scientific">Candidatus Kaiserbacteria bacterium RIFCSPHIGHO2_02_FULL_49_11</name>
    <dbReference type="NCBI Taxonomy" id="1798489"/>
    <lineage>
        <taxon>Bacteria</taxon>
        <taxon>Candidatus Kaiseribacteriota</taxon>
    </lineage>
</organism>
<proteinExistence type="predicted"/>
<keyword evidence="2" id="KW-1133">Transmembrane helix</keyword>
<feature type="compositionally biased region" description="Basic and acidic residues" evidence="1">
    <location>
        <begin position="105"/>
        <end position="117"/>
    </location>
</feature>
<dbReference type="AlphaFoldDB" id="A0A1F6D132"/>
<sequence length="117" mass="13299">MDIYIPQTNPPIPRMTPPWWKETGTMYAIMGGLLILAGVIATLILYGTRDRKDVPLYVNEAERRVHILEELQPAASADTTLIERHDTLDTLTAVKPQESGVNMTESEKLDKLRKLRR</sequence>
<dbReference type="Proteomes" id="UP000177659">
    <property type="component" value="Unassembled WGS sequence"/>
</dbReference>
<protein>
    <submittedName>
        <fullName evidence="3">Uncharacterized protein</fullName>
    </submittedName>
</protein>
<gene>
    <name evidence="3" type="ORF">A3D62_03240</name>
</gene>
<evidence type="ECO:0000313" key="3">
    <source>
        <dbReference type="EMBL" id="OGG55030.1"/>
    </source>
</evidence>
<comment type="caution">
    <text evidence="3">The sequence shown here is derived from an EMBL/GenBank/DDBJ whole genome shotgun (WGS) entry which is preliminary data.</text>
</comment>
<evidence type="ECO:0000313" key="4">
    <source>
        <dbReference type="Proteomes" id="UP000177659"/>
    </source>
</evidence>
<accession>A0A1F6D132</accession>
<feature type="region of interest" description="Disordered" evidence="1">
    <location>
        <begin position="95"/>
        <end position="117"/>
    </location>
</feature>
<keyword evidence="2" id="KW-0812">Transmembrane</keyword>
<reference evidence="3 4" key="1">
    <citation type="journal article" date="2016" name="Nat. Commun.">
        <title>Thousands of microbial genomes shed light on interconnected biogeochemical processes in an aquifer system.</title>
        <authorList>
            <person name="Anantharaman K."/>
            <person name="Brown C.T."/>
            <person name="Hug L.A."/>
            <person name="Sharon I."/>
            <person name="Castelle C.J."/>
            <person name="Probst A.J."/>
            <person name="Thomas B.C."/>
            <person name="Singh A."/>
            <person name="Wilkins M.J."/>
            <person name="Karaoz U."/>
            <person name="Brodie E.L."/>
            <person name="Williams K.H."/>
            <person name="Hubbard S.S."/>
            <person name="Banfield J.F."/>
        </authorList>
    </citation>
    <scope>NUCLEOTIDE SEQUENCE [LARGE SCALE GENOMIC DNA]</scope>
</reference>
<dbReference type="EMBL" id="MFLC01000025">
    <property type="protein sequence ID" value="OGG55030.1"/>
    <property type="molecule type" value="Genomic_DNA"/>
</dbReference>
<keyword evidence="2" id="KW-0472">Membrane</keyword>